<evidence type="ECO:0000313" key="3">
    <source>
        <dbReference type="Proteomes" id="UP001430953"/>
    </source>
</evidence>
<reference evidence="2 3" key="1">
    <citation type="submission" date="2023-03" db="EMBL/GenBank/DDBJ databases">
        <title>High recombination rates correlate with genetic variation in Cardiocondyla obscurior ants.</title>
        <authorList>
            <person name="Errbii M."/>
        </authorList>
    </citation>
    <scope>NUCLEOTIDE SEQUENCE [LARGE SCALE GENOMIC DNA]</scope>
    <source>
        <strain evidence="2">Alpha-2009</strain>
        <tissue evidence="2">Whole body</tissue>
    </source>
</reference>
<evidence type="ECO:0000256" key="1">
    <source>
        <dbReference type="SAM" id="MobiDB-lite"/>
    </source>
</evidence>
<keyword evidence="3" id="KW-1185">Reference proteome</keyword>
<feature type="compositionally biased region" description="Pro residues" evidence="1">
    <location>
        <begin position="43"/>
        <end position="65"/>
    </location>
</feature>
<dbReference type="EMBL" id="JADYXP020000004">
    <property type="protein sequence ID" value="KAL0125521.1"/>
    <property type="molecule type" value="Genomic_DNA"/>
</dbReference>
<feature type="region of interest" description="Disordered" evidence="1">
    <location>
        <begin position="27"/>
        <end position="68"/>
    </location>
</feature>
<protein>
    <submittedName>
        <fullName evidence="2">Uncharacterized protein</fullName>
    </submittedName>
</protein>
<accession>A0AAW2GHG5</accession>
<sequence length="84" mass="8668">MSYNVTGGGELLSPPVPPCFLHAVRTTTGRNDLDEGTTAAATTPPPSSPLLTTTPPPPTRLPAQPPSVILDNDGCLVVSTFLDN</sequence>
<evidence type="ECO:0000313" key="2">
    <source>
        <dbReference type="EMBL" id="KAL0125521.1"/>
    </source>
</evidence>
<organism evidence="2 3">
    <name type="scientific">Cardiocondyla obscurior</name>
    <dbReference type="NCBI Taxonomy" id="286306"/>
    <lineage>
        <taxon>Eukaryota</taxon>
        <taxon>Metazoa</taxon>
        <taxon>Ecdysozoa</taxon>
        <taxon>Arthropoda</taxon>
        <taxon>Hexapoda</taxon>
        <taxon>Insecta</taxon>
        <taxon>Pterygota</taxon>
        <taxon>Neoptera</taxon>
        <taxon>Endopterygota</taxon>
        <taxon>Hymenoptera</taxon>
        <taxon>Apocrita</taxon>
        <taxon>Aculeata</taxon>
        <taxon>Formicoidea</taxon>
        <taxon>Formicidae</taxon>
        <taxon>Myrmicinae</taxon>
        <taxon>Cardiocondyla</taxon>
    </lineage>
</organism>
<dbReference type="Proteomes" id="UP001430953">
    <property type="component" value="Unassembled WGS sequence"/>
</dbReference>
<proteinExistence type="predicted"/>
<dbReference type="AlphaFoldDB" id="A0AAW2GHG5"/>
<name>A0AAW2GHG5_9HYME</name>
<gene>
    <name evidence="2" type="ORF">PUN28_004557</name>
</gene>
<comment type="caution">
    <text evidence="2">The sequence shown here is derived from an EMBL/GenBank/DDBJ whole genome shotgun (WGS) entry which is preliminary data.</text>
</comment>